<dbReference type="GO" id="GO:0006152">
    <property type="term" value="P:purine nucleoside catabolic process"/>
    <property type="evidence" value="ECO:0007669"/>
    <property type="project" value="TreeGrafter"/>
</dbReference>
<reference evidence="6 7" key="1">
    <citation type="submission" date="2017-10" db="EMBL/GenBank/DDBJ databases">
        <title>Novel microbial diversity and functional potential in the marine mammal oral microbiome.</title>
        <authorList>
            <person name="Dudek N.K."/>
            <person name="Sun C.L."/>
            <person name="Burstein D."/>
            <person name="Kantor R.S."/>
            <person name="Aliaga Goltsman D.S."/>
            <person name="Bik E.M."/>
            <person name="Thomas B.C."/>
            <person name="Banfield J.F."/>
            <person name="Relman D.A."/>
        </authorList>
    </citation>
    <scope>NUCLEOTIDE SEQUENCE [LARGE SCALE GENOMIC DNA]</scope>
    <source>
        <strain evidence="6">DOLJORAL78_47_202</strain>
    </source>
</reference>
<accession>A0A2G6MSH7</accession>
<dbReference type="SUPFAM" id="SSF53167">
    <property type="entry name" value="Purine and uridine phosphorylases"/>
    <property type="match status" value="1"/>
</dbReference>
<dbReference type="InterPro" id="IPR000845">
    <property type="entry name" value="Nucleoside_phosphorylase_d"/>
</dbReference>
<evidence type="ECO:0000256" key="4">
    <source>
        <dbReference type="SAM" id="MobiDB-lite"/>
    </source>
</evidence>
<dbReference type="CDD" id="cd09007">
    <property type="entry name" value="NP-I_spr0068"/>
    <property type="match status" value="1"/>
</dbReference>
<evidence type="ECO:0000313" key="7">
    <source>
        <dbReference type="Proteomes" id="UP000231203"/>
    </source>
</evidence>
<dbReference type="Gene3D" id="3.40.50.1580">
    <property type="entry name" value="Nucleoside phosphorylase domain"/>
    <property type="match status" value="1"/>
</dbReference>
<feature type="region of interest" description="Disordered" evidence="4">
    <location>
        <begin position="1"/>
        <end position="23"/>
    </location>
</feature>
<dbReference type="AlphaFoldDB" id="A0A2G6MSH7"/>
<proteinExistence type="predicted"/>
<dbReference type="GO" id="GO:0005829">
    <property type="term" value="C:cytosol"/>
    <property type="evidence" value="ECO:0007669"/>
    <property type="project" value="TreeGrafter"/>
</dbReference>
<comment type="caution">
    <text evidence="6">The sequence shown here is derived from an EMBL/GenBank/DDBJ whole genome shotgun (WGS) entry which is preliminary data.</text>
</comment>
<evidence type="ECO:0000313" key="6">
    <source>
        <dbReference type="EMBL" id="PIE62922.1"/>
    </source>
</evidence>
<evidence type="ECO:0000259" key="5">
    <source>
        <dbReference type="Pfam" id="PF01048"/>
    </source>
</evidence>
<dbReference type="GO" id="GO:0004850">
    <property type="term" value="F:uridine phosphorylase activity"/>
    <property type="evidence" value="ECO:0007669"/>
    <property type="project" value="UniProtKB-EC"/>
</dbReference>
<dbReference type="GO" id="GO:0004731">
    <property type="term" value="F:purine-nucleoside phosphorylase activity"/>
    <property type="evidence" value="ECO:0007669"/>
    <property type="project" value="TreeGrafter"/>
</dbReference>
<dbReference type="EMBL" id="PDTI01000025">
    <property type="protein sequence ID" value="PIE62922.1"/>
    <property type="molecule type" value="Genomic_DNA"/>
</dbReference>
<name>A0A2G6MSH7_9BACT</name>
<dbReference type="Pfam" id="PF01048">
    <property type="entry name" value="PNP_UDP_1"/>
    <property type="match status" value="1"/>
</dbReference>
<dbReference type="Proteomes" id="UP000231203">
    <property type="component" value="Unassembled WGS sequence"/>
</dbReference>
<dbReference type="PANTHER" id="PTHR43691:SF11">
    <property type="entry name" value="FI09636P-RELATED"/>
    <property type="match status" value="1"/>
</dbReference>
<sequence>MSYPAGSDLNSSAIIPPSGQRKSGCVGKAALMVSADPDMALIRQGEGKWQTRAFFNSSLLVKEDEPLGMSVTGPYIGAPYGVMLLESLIAKGACAVIVLGWCGSLCSDLSVGDLVVAKTALADEGTSRHYMDLRGDLPMVNADTTLTAMLGDALGTAGLDAHANTTIWTTDAIYRETPEKVAWYKDKGACAVEMECSALFAAAAFRKIAIAALLVVSDSLARADGAWEPGFDKKRFKAMRKQACGVVMELTGKLANGF</sequence>
<comment type="catalytic activity">
    <reaction evidence="3">
        <text>uridine + phosphate = alpha-D-ribose 1-phosphate + uracil</text>
        <dbReference type="Rhea" id="RHEA:24388"/>
        <dbReference type="ChEBI" id="CHEBI:16704"/>
        <dbReference type="ChEBI" id="CHEBI:17568"/>
        <dbReference type="ChEBI" id="CHEBI:43474"/>
        <dbReference type="ChEBI" id="CHEBI:57720"/>
        <dbReference type="EC" id="2.4.2.3"/>
    </reaction>
</comment>
<dbReference type="PANTHER" id="PTHR43691">
    <property type="entry name" value="URIDINE PHOSPHORYLASE"/>
    <property type="match status" value="1"/>
</dbReference>
<dbReference type="EC" id="2.4.2.3" evidence="1"/>
<feature type="domain" description="Nucleoside phosphorylase" evidence="5">
    <location>
        <begin position="69"/>
        <end position="249"/>
    </location>
</feature>
<dbReference type="InterPro" id="IPR035994">
    <property type="entry name" value="Nucleoside_phosphorylase_sf"/>
</dbReference>
<evidence type="ECO:0000256" key="1">
    <source>
        <dbReference type="ARBA" id="ARBA00011888"/>
    </source>
</evidence>
<evidence type="ECO:0000256" key="3">
    <source>
        <dbReference type="ARBA" id="ARBA00048447"/>
    </source>
</evidence>
<evidence type="ECO:0000256" key="2">
    <source>
        <dbReference type="ARBA" id="ARBA00021980"/>
    </source>
</evidence>
<protein>
    <recommendedName>
        <fullName evidence="2">Uridine phosphorylase</fullName>
        <ecNumber evidence="1">2.4.2.3</ecNumber>
    </recommendedName>
</protein>
<organism evidence="6 7">
    <name type="scientific">Desulfobacter postgatei</name>
    <dbReference type="NCBI Taxonomy" id="2293"/>
    <lineage>
        <taxon>Bacteria</taxon>
        <taxon>Pseudomonadati</taxon>
        <taxon>Thermodesulfobacteriota</taxon>
        <taxon>Desulfobacteria</taxon>
        <taxon>Desulfobacterales</taxon>
        <taxon>Desulfobacteraceae</taxon>
        <taxon>Desulfobacter</taxon>
    </lineage>
</organism>
<gene>
    <name evidence="6" type="ORF">CSA25_02920</name>
</gene>